<protein>
    <submittedName>
        <fullName evidence="1">Crosslink repair DNA glycosylase YcaQ family protein</fullName>
    </submittedName>
</protein>
<proteinExistence type="predicted"/>
<dbReference type="RefSeq" id="WP_322424226.1">
    <property type="nucleotide sequence ID" value="NZ_JAXQPW010000002.1"/>
</dbReference>
<dbReference type="PANTHER" id="PTHR30528:SF0">
    <property type="entry name" value="CYTOPLASMIC PROTEIN"/>
    <property type="match status" value="1"/>
</dbReference>
<dbReference type="Proteomes" id="UP001291999">
    <property type="component" value="Unassembled WGS sequence"/>
</dbReference>
<comment type="caution">
    <text evidence="1">The sequence shown here is derived from an EMBL/GenBank/DDBJ whole genome shotgun (WGS) entry which is preliminary data.</text>
</comment>
<dbReference type="PANTHER" id="PTHR30528">
    <property type="entry name" value="CYTOPLASMIC PROTEIN"/>
    <property type="match status" value="1"/>
</dbReference>
<evidence type="ECO:0000313" key="1">
    <source>
        <dbReference type="EMBL" id="MDZ5662094.1"/>
    </source>
</evidence>
<dbReference type="InterPro" id="IPR009351">
    <property type="entry name" value="AlkZ-like"/>
</dbReference>
<evidence type="ECO:0000313" key="2">
    <source>
        <dbReference type="Proteomes" id="UP001291999"/>
    </source>
</evidence>
<name>A0ABU5KCC6_9ACTN</name>
<sequence>MGAGRVVELSAQQARRVAVRAQLLTAERPTDALDVLRHLGFLQVDLTSVVARHADLALWTRLGRAYEPEDLEELVGNGAVVEHQAMLRPSEDIALFRADMDAWPGDPPLREWQEDVRDWVAANDGCRREILALLRSEGPTAARDLPDTCEVPWRSTGWTNNKNVMKLLECLEARGEVAVASREGRERRWDLAERIHPGDPAVPAEEAHRTLAQRRLRALGIARPRALEAWHEPYDVRDVGEPARVEGGRGQWRVDPALLEEADGTDGSAWHGRTAILSPLDRLVFDRKRMEELFGFDYQLEMYKPAAARRWGYWAMPVLDGDELVGKVDATADREAGVLVVDAVHEDGDWSPDRRARVDAELDALAEWLGLGVERA</sequence>
<accession>A0ABU5KCC6</accession>
<reference evidence="1 2" key="1">
    <citation type="submission" date="2023-11" db="EMBL/GenBank/DDBJ databases">
        <title>Novel species in genus Nocardioides.</title>
        <authorList>
            <person name="Zhou H."/>
        </authorList>
    </citation>
    <scope>NUCLEOTIDE SEQUENCE [LARGE SCALE GENOMIC DNA]</scope>
    <source>
        <strain evidence="1 2">S-58</strain>
    </source>
</reference>
<dbReference type="Pfam" id="PF06224">
    <property type="entry name" value="AlkZ-like"/>
    <property type="match status" value="1"/>
</dbReference>
<dbReference type="EMBL" id="JAXQPW010000002">
    <property type="protein sequence ID" value="MDZ5662094.1"/>
    <property type="molecule type" value="Genomic_DNA"/>
</dbReference>
<organism evidence="1 2">
    <name type="scientific">Nocardioides renjunii</name>
    <dbReference type="NCBI Taxonomy" id="3095075"/>
    <lineage>
        <taxon>Bacteria</taxon>
        <taxon>Bacillati</taxon>
        <taxon>Actinomycetota</taxon>
        <taxon>Actinomycetes</taxon>
        <taxon>Propionibacteriales</taxon>
        <taxon>Nocardioidaceae</taxon>
        <taxon>Nocardioides</taxon>
    </lineage>
</organism>
<gene>
    <name evidence="1" type="ORF">SFC79_10000</name>
</gene>
<keyword evidence="2" id="KW-1185">Reference proteome</keyword>